<evidence type="ECO:0000256" key="6">
    <source>
        <dbReference type="ARBA" id="ARBA00022781"/>
    </source>
</evidence>
<dbReference type="InterPro" id="IPR036794">
    <property type="entry name" value="ATP_F1_dsu/esu_C_sf"/>
</dbReference>
<comment type="similarity">
    <text evidence="3 11 12">Belongs to the ATPase epsilon chain family.</text>
</comment>
<dbReference type="InterPro" id="IPR036771">
    <property type="entry name" value="ATPsynth_dsu/esu_N"/>
</dbReference>
<evidence type="ECO:0000256" key="11">
    <source>
        <dbReference type="HAMAP-Rule" id="MF_00530"/>
    </source>
</evidence>
<dbReference type="Pfam" id="PF00401">
    <property type="entry name" value="ATP-synt_DE"/>
    <property type="match status" value="1"/>
</dbReference>
<comment type="subunit">
    <text evidence="11 12">F-type ATPases have 2 components, CF(1) - the catalytic core - and CF(0) - the membrane proton channel. CF(1) has five subunits: alpha(3), beta(3), gamma(1), delta(1), epsilon(1). CF(0) has three main subunits: a, b and c.</text>
</comment>
<evidence type="ECO:0000256" key="9">
    <source>
        <dbReference type="ARBA" id="ARBA00023196"/>
    </source>
</evidence>
<protein>
    <recommendedName>
        <fullName evidence="11">ATP synthase epsilon chain</fullName>
    </recommendedName>
    <alternativeName>
        <fullName evidence="11">ATP synthase F1 sector epsilon subunit</fullName>
    </alternativeName>
    <alternativeName>
        <fullName evidence="11">F-ATPase epsilon subunit</fullName>
    </alternativeName>
</protein>
<dbReference type="SUPFAM" id="SSF51344">
    <property type="entry name" value="Epsilon subunit of F1F0-ATP synthase N-terminal domain"/>
    <property type="match status" value="1"/>
</dbReference>
<keyword evidence="7 11" id="KW-0406">Ion transport</keyword>
<evidence type="ECO:0000313" key="15">
    <source>
        <dbReference type="EMBL" id="MDX8418779.1"/>
    </source>
</evidence>
<dbReference type="CDD" id="cd12152">
    <property type="entry name" value="F1-ATPase_delta"/>
    <property type="match status" value="1"/>
</dbReference>
<keyword evidence="4 11" id="KW-0813">Transport</keyword>
<proteinExistence type="inferred from homology"/>
<evidence type="ECO:0000256" key="12">
    <source>
        <dbReference type="RuleBase" id="RU003656"/>
    </source>
</evidence>
<dbReference type="RefSeq" id="WP_277634997.1">
    <property type="nucleotide sequence ID" value="NZ_JALBUR010000002.1"/>
</dbReference>
<evidence type="ECO:0000256" key="1">
    <source>
        <dbReference type="ARBA" id="ARBA00003543"/>
    </source>
</evidence>
<evidence type="ECO:0000256" key="4">
    <source>
        <dbReference type="ARBA" id="ARBA00022448"/>
    </source>
</evidence>
<dbReference type="GO" id="GO:0046933">
    <property type="term" value="F:proton-transporting ATP synthase activity, rotational mechanism"/>
    <property type="evidence" value="ECO:0007669"/>
    <property type="project" value="UniProtKB-UniRule"/>
</dbReference>
<dbReference type="HAMAP" id="MF_00530">
    <property type="entry name" value="ATP_synth_epsil_bac"/>
    <property type="match status" value="1"/>
</dbReference>
<evidence type="ECO:0000313" key="16">
    <source>
        <dbReference type="Proteomes" id="UP001286174"/>
    </source>
</evidence>
<reference evidence="15 16" key="1">
    <citation type="submission" date="2022-03" db="EMBL/GenBank/DDBJ databases">
        <title>Novel taxa within the pig intestine.</title>
        <authorList>
            <person name="Wylensek D."/>
            <person name="Bishof K."/>
            <person name="Afrizal A."/>
            <person name="Clavel T."/>
        </authorList>
    </citation>
    <scope>NUCLEOTIDE SEQUENCE [LARGE SCALE GENOMIC DNA]</scope>
    <source>
        <strain evidence="15 16">CLA-KB-P133</strain>
    </source>
</reference>
<dbReference type="AlphaFoldDB" id="A0AB35U1J3"/>
<evidence type="ECO:0000256" key="8">
    <source>
        <dbReference type="ARBA" id="ARBA00023136"/>
    </source>
</evidence>
<keyword evidence="6 11" id="KW-0375">Hydrogen ion transport</keyword>
<dbReference type="GO" id="GO:0045259">
    <property type="term" value="C:proton-transporting ATP synthase complex"/>
    <property type="evidence" value="ECO:0007669"/>
    <property type="project" value="UniProtKB-KW"/>
</dbReference>
<keyword evidence="10 11" id="KW-0066">ATP synthesis</keyword>
<dbReference type="Proteomes" id="UP001286174">
    <property type="component" value="Unassembled WGS sequence"/>
</dbReference>
<evidence type="ECO:0000256" key="3">
    <source>
        <dbReference type="ARBA" id="ARBA00005712"/>
    </source>
</evidence>
<dbReference type="PANTHER" id="PTHR13822:SF10">
    <property type="entry name" value="ATP SYNTHASE EPSILON CHAIN, CHLOROPLASTIC"/>
    <property type="match status" value="1"/>
</dbReference>
<keyword evidence="16" id="KW-1185">Reference proteome</keyword>
<dbReference type="EMBL" id="JALBUR010000002">
    <property type="protein sequence ID" value="MDX8418779.1"/>
    <property type="molecule type" value="Genomic_DNA"/>
</dbReference>
<comment type="caution">
    <text evidence="15">The sequence shown here is derived from an EMBL/GenBank/DDBJ whole genome shotgun (WGS) entry which is preliminary data.</text>
</comment>
<dbReference type="InterPro" id="IPR001469">
    <property type="entry name" value="ATP_synth_F1_dsu/esu"/>
</dbReference>
<gene>
    <name evidence="11 15" type="primary">atpC</name>
    <name evidence="15" type="ORF">MOZ60_01570</name>
</gene>
<dbReference type="Pfam" id="PF02823">
    <property type="entry name" value="ATP-synt_DE_N"/>
    <property type="match status" value="1"/>
</dbReference>
<keyword evidence="9 11" id="KW-0139">CF(1)</keyword>
<evidence type="ECO:0000256" key="10">
    <source>
        <dbReference type="ARBA" id="ARBA00023310"/>
    </source>
</evidence>
<dbReference type="SUPFAM" id="SSF46604">
    <property type="entry name" value="Epsilon subunit of F1F0-ATP synthase C-terminal domain"/>
    <property type="match status" value="1"/>
</dbReference>
<dbReference type="FunFam" id="1.20.5.440:FF:000001">
    <property type="entry name" value="ATP synthase epsilon chain"/>
    <property type="match status" value="1"/>
</dbReference>
<dbReference type="NCBIfam" id="TIGR01216">
    <property type="entry name" value="ATP_synt_epsi"/>
    <property type="match status" value="1"/>
</dbReference>
<evidence type="ECO:0000259" key="13">
    <source>
        <dbReference type="Pfam" id="PF00401"/>
    </source>
</evidence>
<sequence length="133" mass="14871">MSTLHVRIVTPHGLYKEFDTEILNVQTNDGDQGILAHHMPLVTMLKIGKMSTVENGKREEYAVAGGLLYFRDNTAEILTDAIESKDEINVDRAEAAKKRAEERLASKDPNIDMKRAQAALAKALNRLELTHTK</sequence>
<comment type="subcellular location">
    <subcellularLocation>
        <location evidence="2 11">Cell membrane</location>
        <topology evidence="2 11">Peripheral membrane protein</topology>
    </subcellularLocation>
</comment>
<dbReference type="InterPro" id="IPR020546">
    <property type="entry name" value="ATP_synth_F1_dsu/esu_N"/>
</dbReference>
<dbReference type="Gene3D" id="2.60.15.10">
    <property type="entry name" value="F0F1 ATP synthase delta/epsilon subunit, N-terminal"/>
    <property type="match status" value="1"/>
</dbReference>
<dbReference type="PANTHER" id="PTHR13822">
    <property type="entry name" value="ATP SYNTHASE DELTA/EPSILON CHAIN"/>
    <property type="match status" value="1"/>
</dbReference>
<feature type="domain" description="ATP synthase epsilon subunit C-terminal" evidence="13">
    <location>
        <begin position="86"/>
        <end position="128"/>
    </location>
</feature>
<comment type="function">
    <text evidence="1 11">Produces ATP from ADP in the presence of a proton gradient across the membrane.</text>
</comment>
<dbReference type="GO" id="GO:0005886">
    <property type="term" value="C:plasma membrane"/>
    <property type="evidence" value="ECO:0007669"/>
    <property type="project" value="UniProtKB-SubCell"/>
</dbReference>
<name>A0AB35U1J3_9FIRM</name>
<feature type="domain" description="ATP synthase F1 complex delta/epsilon subunit N-terminal" evidence="14">
    <location>
        <begin position="4"/>
        <end position="81"/>
    </location>
</feature>
<dbReference type="GO" id="GO:0005524">
    <property type="term" value="F:ATP binding"/>
    <property type="evidence" value="ECO:0007669"/>
    <property type="project" value="UniProtKB-UniRule"/>
</dbReference>
<evidence type="ECO:0000256" key="2">
    <source>
        <dbReference type="ARBA" id="ARBA00004202"/>
    </source>
</evidence>
<evidence type="ECO:0000256" key="7">
    <source>
        <dbReference type="ARBA" id="ARBA00023065"/>
    </source>
</evidence>
<keyword evidence="8 11" id="KW-0472">Membrane</keyword>
<accession>A0AB35U1J3</accession>
<evidence type="ECO:0000259" key="14">
    <source>
        <dbReference type="Pfam" id="PF02823"/>
    </source>
</evidence>
<organism evidence="15 16">
    <name type="scientific">Grylomicrobium aquisgranensis</name>
    <dbReference type="NCBI Taxonomy" id="2926318"/>
    <lineage>
        <taxon>Bacteria</taxon>
        <taxon>Bacillati</taxon>
        <taxon>Bacillota</taxon>
        <taxon>Erysipelotrichia</taxon>
        <taxon>Erysipelotrichales</taxon>
        <taxon>Erysipelotrichaceae</taxon>
        <taxon>Grylomicrobium</taxon>
    </lineage>
</organism>
<dbReference type="InterPro" id="IPR020547">
    <property type="entry name" value="ATP_synth_F1_esu_C"/>
</dbReference>
<keyword evidence="5 11" id="KW-1003">Cell membrane</keyword>
<dbReference type="Gene3D" id="1.20.5.440">
    <property type="entry name" value="ATP synthase delta/epsilon subunit, C-terminal domain"/>
    <property type="match status" value="1"/>
</dbReference>
<evidence type="ECO:0000256" key="5">
    <source>
        <dbReference type="ARBA" id="ARBA00022475"/>
    </source>
</evidence>